<evidence type="ECO:0000313" key="2">
    <source>
        <dbReference type="EMBL" id="PVX49878.1"/>
    </source>
</evidence>
<dbReference type="EMBL" id="QENZ01000005">
    <property type="protein sequence ID" value="PVX49878.1"/>
    <property type="molecule type" value="Genomic_DNA"/>
</dbReference>
<proteinExistence type="predicted"/>
<comment type="caution">
    <text evidence="2">The sequence shown here is derived from an EMBL/GenBank/DDBJ whole genome shotgun (WGS) entry which is preliminary data.</text>
</comment>
<dbReference type="PANTHER" id="PTHR34387:SF2">
    <property type="entry name" value="SLR1258 PROTEIN"/>
    <property type="match status" value="1"/>
</dbReference>
<dbReference type="RefSeq" id="WP_116496741.1">
    <property type="nucleotide sequence ID" value="NZ_QENZ01000005.1"/>
</dbReference>
<name>A0A7L4UNG6_BALHA</name>
<dbReference type="PANTHER" id="PTHR34387">
    <property type="entry name" value="SLR1258 PROTEIN"/>
    <property type="match status" value="1"/>
</dbReference>
<evidence type="ECO:0008006" key="4">
    <source>
        <dbReference type="Google" id="ProtNLM"/>
    </source>
</evidence>
<reference evidence="2 3" key="1">
    <citation type="submission" date="2018-05" db="EMBL/GenBank/DDBJ databases">
        <title>Genomic Encyclopedia of Type Strains, Phase IV (KMG-IV): sequencing the most valuable type-strain genomes for metagenomic binning, comparative biology and taxonomic classification.</title>
        <authorList>
            <person name="Goeker M."/>
        </authorList>
    </citation>
    <scope>NUCLEOTIDE SEQUENCE [LARGE SCALE GENOMIC DNA]</scope>
    <source>
        <strain evidence="2 3">DSM 28579</strain>
    </source>
</reference>
<dbReference type="AlphaFoldDB" id="A0A7L4UNG6"/>
<sequence length="240" mass="27062">MRKIILLLIAFVTAVASVFAQEETPNIQVLGTSSVKTSPENVIINIPVSVKHVSYEECYSLLVDKLSRLQEAFKAIGVDNKQLKISGFSISENYRYIEEKEENKLIGYSGEAFFNIEDTYEKQLLQQIIEIISENETSYNVKFKLSEEQKEKLRKEAIENAVKDAKNKAVVLAKSSGIVLGDIIKIKYGVVKSASYFGDMLDEVVVTGYSNHRRRLNSLDLSPQEITISKEVVVVWAIDM</sequence>
<keyword evidence="3" id="KW-1185">Reference proteome</keyword>
<evidence type="ECO:0000256" key="1">
    <source>
        <dbReference type="SAM" id="SignalP"/>
    </source>
</evidence>
<dbReference type="Pfam" id="PF04402">
    <property type="entry name" value="SIMPL"/>
    <property type="match status" value="1"/>
</dbReference>
<accession>A0A7L4UNG6</accession>
<feature type="chain" id="PRO_5029704717" description="Secreted protein" evidence="1">
    <location>
        <begin position="21"/>
        <end position="240"/>
    </location>
</feature>
<keyword evidence="1" id="KW-0732">Signal</keyword>
<protein>
    <recommendedName>
        <fullName evidence="4">Secreted protein</fullName>
    </recommendedName>
</protein>
<dbReference type="InterPro" id="IPR007497">
    <property type="entry name" value="SIMPL/DUF541"/>
</dbReference>
<feature type="signal peptide" evidence="1">
    <location>
        <begin position="1"/>
        <end position="20"/>
    </location>
</feature>
<organism evidence="2 3">
    <name type="scientific">Balneicella halophila</name>
    <dbReference type="NCBI Taxonomy" id="1537566"/>
    <lineage>
        <taxon>Bacteria</taxon>
        <taxon>Pseudomonadati</taxon>
        <taxon>Bacteroidota</taxon>
        <taxon>Bacteroidia</taxon>
        <taxon>Bacteroidales</taxon>
        <taxon>Balneicellaceae</taxon>
        <taxon>Balneicella</taxon>
    </lineage>
</organism>
<gene>
    <name evidence="2" type="ORF">C7377_1516</name>
</gene>
<dbReference type="Gene3D" id="3.30.70.2970">
    <property type="entry name" value="Protein of unknown function (DUF541), domain 2"/>
    <property type="match status" value="1"/>
</dbReference>
<evidence type="ECO:0000313" key="3">
    <source>
        <dbReference type="Proteomes" id="UP000251835"/>
    </source>
</evidence>
<dbReference type="InterPro" id="IPR052022">
    <property type="entry name" value="26kDa_periplasmic_antigen"/>
</dbReference>
<dbReference type="OrthoDB" id="1116087at2"/>
<dbReference type="Gene3D" id="3.30.110.170">
    <property type="entry name" value="Protein of unknown function (DUF541), domain 1"/>
    <property type="match status" value="1"/>
</dbReference>
<dbReference type="Proteomes" id="UP000251835">
    <property type="component" value="Unassembled WGS sequence"/>
</dbReference>
<dbReference type="GO" id="GO:0006974">
    <property type="term" value="P:DNA damage response"/>
    <property type="evidence" value="ECO:0007669"/>
    <property type="project" value="TreeGrafter"/>
</dbReference>